<dbReference type="InterPro" id="IPR036393">
    <property type="entry name" value="AceGlu_kinase-like_sf"/>
</dbReference>
<dbReference type="PIRSF" id="PIRSF000423">
    <property type="entry name" value="ArgA"/>
    <property type="match status" value="1"/>
</dbReference>
<accession>I0IPZ4</accession>
<dbReference type="PATRIC" id="fig|1162668.3.peg.1979"/>
<proteinExistence type="inferred from homology"/>
<dbReference type="GO" id="GO:0006526">
    <property type="term" value="P:L-arginine biosynthetic process"/>
    <property type="evidence" value="ECO:0007669"/>
    <property type="project" value="UniProtKB-UniPathway"/>
</dbReference>
<feature type="domain" description="N-acetyltransferase" evidence="7">
    <location>
        <begin position="289"/>
        <end position="435"/>
    </location>
</feature>
<dbReference type="Pfam" id="PF00583">
    <property type="entry name" value="Acetyltransf_1"/>
    <property type="match status" value="1"/>
</dbReference>
<dbReference type="NCBIfam" id="NF003641">
    <property type="entry name" value="PRK05279.1"/>
    <property type="match status" value="1"/>
</dbReference>
<dbReference type="RefSeq" id="WP_014449828.1">
    <property type="nucleotide sequence ID" value="NC_017094.1"/>
</dbReference>
<dbReference type="InterPro" id="IPR016181">
    <property type="entry name" value="Acyl_CoA_acyltransferase"/>
</dbReference>
<reference evidence="8 9" key="1">
    <citation type="journal article" date="2012" name="J. Bacteriol.">
        <title>Complete Genome Sequence of Leptospirillum ferrooxidans Strain C2-3, Isolated from a Fresh Volcanic Ash Deposit on the Island of Miyake, Japan.</title>
        <authorList>
            <person name="Fujimura R."/>
            <person name="Sato Y."/>
            <person name="Nishizawa T."/>
            <person name="Oshima K."/>
            <person name="Kim S.-W."/>
            <person name="Hattori M."/>
            <person name="Kamijo T."/>
            <person name="Ohta H."/>
        </authorList>
    </citation>
    <scope>NUCLEOTIDE SEQUENCE [LARGE SCALE GENOMIC DNA]</scope>
    <source>
        <strain evidence="8 9">C2-3</strain>
    </source>
</reference>
<comment type="pathway">
    <text evidence="1">Amino-acid biosynthesis; L-arginine biosynthesis; N(2)-acetyl-L-ornithine from L-glutamate: step 1/4.</text>
</comment>
<dbReference type="Pfam" id="PF00696">
    <property type="entry name" value="AA_kinase"/>
    <property type="match status" value="1"/>
</dbReference>
<evidence type="ECO:0000256" key="6">
    <source>
        <dbReference type="ARBA" id="ARBA00048372"/>
    </source>
</evidence>
<dbReference type="InterPro" id="IPR000182">
    <property type="entry name" value="GNAT_dom"/>
</dbReference>
<dbReference type="InterPro" id="IPR010167">
    <property type="entry name" value="NH2A_AcTrfase"/>
</dbReference>
<dbReference type="KEGG" id="lfc:LFE_1662"/>
<evidence type="ECO:0000256" key="2">
    <source>
        <dbReference type="ARBA" id="ARBA00009145"/>
    </source>
</evidence>
<dbReference type="GO" id="GO:0005737">
    <property type="term" value="C:cytoplasm"/>
    <property type="evidence" value="ECO:0007669"/>
    <property type="project" value="InterPro"/>
</dbReference>
<dbReference type="AlphaFoldDB" id="I0IPZ4"/>
<evidence type="ECO:0000256" key="5">
    <source>
        <dbReference type="ARBA" id="ARBA00023315"/>
    </source>
</evidence>
<dbReference type="STRING" id="1162668.LFE_1662"/>
<dbReference type="SUPFAM" id="SSF53633">
    <property type="entry name" value="Carbamate kinase-like"/>
    <property type="match status" value="1"/>
</dbReference>
<dbReference type="eggNOG" id="COG0548">
    <property type="taxonomic scope" value="Bacteria"/>
</dbReference>
<dbReference type="Gene3D" id="3.40.630.30">
    <property type="match status" value="1"/>
</dbReference>
<dbReference type="PANTHER" id="PTHR30602">
    <property type="entry name" value="AMINO-ACID ACETYLTRANSFERASE"/>
    <property type="match status" value="1"/>
</dbReference>
<organism evidence="8 9">
    <name type="scientific">Leptospirillum ferrooxidans (strain C2-3)</name>
    <dbReference type="NCBI Taxonomy" id="1162668"/>
    <lineage>
        <taxon>Bacteria</taxon>
        <taxon>Pseudomonadati</taxon>
        <taxon>Nitrospirota</taxon>
        <taxon>Nitrospiria</taxon>
        <taxon>Nitrospirales</taxon>
        <taxon>Nitrospiraceae</taxon>
        <taxon>Leptospirillum</taxon>
    </lineage>
</organism>
<evidence type="ECO:0000313" key="8">
    <source>
        <dbReference type="EMBL" id="BAM07343.1"/>
    </source>
</evidence>
<dbReference type="HOGENOM" id="CLU_024773_0_0_0"/>
<dbReference type="PANTHER" id="PTHR30602:SF12">
    <property type="entry name" value="AMINO-ACID ACETYLTRANSFERASE NAGS1, CHLOROPLASTIC-RELATED"/>
    <property type="match status" value="1"/>
</dbReference>
<dbReference type="SUPFAM" id="SSF55729">
    <property type="entry name" value="Acyl-CoA N-acyltransferases (Nat)"/>
    <property type="match status" value="1"/>
</dbReference>
<comment type="catalytic activity">
    <reaction evidence="6">
        <text>L-glutamate + acetyl-CoA = N-acetyl-L-glutamate + CoA + H(+)</text>
        <dbReference type="Rhea" id="RHEA:24292"/>
        <dbReference type="ChEBI" id="CHEBI:15378"/>
        <dbReference type="ChEBI" id="CHEBI:29985"/>
        <dbReference type="ChEBI" id="CHEBI:44337"/>
        <dbReference type="ChEBI" id="CHEBI:57287"/>
        <dbReference type="ChEBI" id="CHEBI:57288"/>
        <dbReference type="EC" id="2.3.1.1"/>
    </reaction>
</comment>
<protein>
    <recommendedName>
        <fullName evidence="3">amino-acid N-acetyltransferase</fullName>
        <ecNumber evidence="3">2.3.1.1</ecNumber>
    </recommendedName>
</protein>
<dbReference type="InterPro" id="IPR001048">
    <property type="entry name" value="Asp/Glu/Uridylate_kinase"/>
</dbReference>
<dbReference type="EMBL" id="AP012342">
    <property type="protein sequence ID" value="BAM07343.1"/>
    <property type="molecule type" value="Genomic_DNA"/>
</dbReference>
<dbReference type="NCBIfam" id="TIGR01890">
    <property type="entry name" value="N-Ac-Glu-synth"/>
    <property type="match status" value="1"/>
</dbReference>
<sequence>MDPEQFIRGFRESSPYIHRFRGQTFVISLEDESLSDGTLSSIASDVALLRSLGIGIILVFGAFSRIKYLLEKNRLHVETTPSGQVTTENILGVIREAVGSVRFEIESALSSGGDNSSMSGAQLKVVSGNYVIARPMGVINGVDHYFTGKPRHIRADFIKSHIASGEVVLISPLGVSLSGELFFLDSRDVAQAVAEEIRAQKLLFLLNEEGIPERKGQSTRELTSKEAKALLLRETLSPNQKDHLGRAIDTVSAGVDRVHLVNRLQDGALLLELFTRDGCGTLISADPFESIMQATLEDIPGILEIIRPLEASGILKGRNRETIETDISLFSVTRRDRNIIGCGALYPFFDQKMGELACLAVHPDYRRCGRAGNLLSWFEKKARENGLESIFVLSTQTGHWFSERGFSPCRLEDIPPSRRASYNHQRKSLILKKNL</sequence>
<dbReference type="HAMAP" id="MF_01105">
    <property type="entry name" value="N_acetyl_glu_synth"/>
    <property type="match status" value="1"/>
</dbReference>
<evidence type="ECO:0000259" key="7">
    <source>
        <dbReference type="PROSITE" id="PS51186"/>
    </source>
</evidence>
<dbReference type="eggNOG" id="COG1246">
    <property type="taxonomic scope" value="Bacteria"/>
</dbReference>
<dbReference type="GO" id="GO:0004042">
    <property type="term" value="F:L-glutamate N-acetyltransferase activity"/>
    <property type="evidence" value="ECO:0007669"/>
    <property type="project" value="InterPro"/>
</dbReference>
<keyword evidence="9" id="KW-1185">Reference proteome</keyword>
<dbReference type="UniPathway" id="UPA00068">
    <property type="reaction ID" value="UER00106"/>
</dbReference>
<reference evidence="9" key="2">
    <citation type="submission" date="2012-03" db="EMBL/GenBank/DDBJ databases">
        <title>The complete genome sequence of the pioneer microbe on fresh volcanic deposit, Leptospirillum ferrooxidans strain C2-3.</title>
        <authorList>
            <person name="Fujimura R."/>
            <person name="Sato Y."/>
            <person name="Nishizawa T."/>
            <person name="Nanba K."/>
            <person name="Oshima K."/>
            <person name="Hattori M."/>
            <person name="Kamijo T."/>
            <person name="Ohta H."/>
        </authorList>
    </citation>
    <scope>NUCLEOTIDE SEQUENCE [LARGE SCALE GENOMIC DNA]</scope>
    <source>
        <strain evidence="9">C2-3</strain>
    </source>
</reference>
<dbReference type="Gene3D" id="3.40.1160.10">
    <property type="entry name" value="Acetylglutamate kinase-like"/>
    <property type="match status" value="1"/>
</dbReference>
<evidence type="ECO:0000313" key="9">
    <source>
        <dbReference type="Proteomes" id="UP000007382"/>
    </source>
</evidence>
<keyword evidence="5" id="KW-0012">Acyltransferase</keyword>
<dbReference type="CDD" id="cd04301">
    <property type="entry name" value="NAT_SF"/>
    <property type="match status" value="1"/>
</dbReference>
<dbReference type="OrthoDB" id="9802238at2"/>
<dbReference type="PROSITE" id="PS51186">
    <property type="entry name" value="GNAT"/>
    <property type="match status" value="1"/>
</dbReference>
<name>I0IPZ4_LEPFC</name>
<gene>
    <name evidence="8" type="ordered locus">LFE_1662</name>
</gene>
<comment type="similarity">
    <text evidence="2">Belongs to the acetyltransferase family. ArgA subfamily.</text>
</comment>
<dbReference type="Proteomes" id="UP000007382">
    <property type="component" value="Chromosome"/>
</dbReference>
<evidence type="ECO:0000256" key="1">
    <source>
        <dbReference type="ARBA" id="ARBA00004925"/>
    </source>
</evidence>
<dbReference type="EC" id="2.3.1.1" evidence="3"/>
<evidence type="ECO:0000256" key="3">
    <source>
        <dbReference type="ARBA" id="ARBA00012697"/>
    </source>
</evidence>
<keyword evidence="4 8" id="KW-0808">Transferase</keyword>
<evidence type="ECO:0000256" key="4">
    <source>
        <dbReference type="ARBA" id="ARBA00022679"/>
    </source>
</evidence>